<dbReference type="OrthoDB" id="10254665at2759"/>
<dbReference type="Gene3D" id="3.40.50.150">
    <property type="entry name" value="Vaccinia Virus protein VP39"/>
    <property type="match status" value="1"/>
</dbReference>
<dbReference type="GO" id="GO:0005634">
    <property type="term" value="C:nucleus"/>
    <property type="evidence" value="ECO:0007669"/>
    <property type="project" value="UniProtKB-SubCell"/>
</dbReference>
<evidence type="ECO:0000313" key="7">
    <source>
        <dbReference type="EMBL" id="CBK24326.2"/>
    </source>
</evidence>
<dbReference type="RefSeq" id="XP_012898374.1">
    <property type="nucleotide sequence ID" value="XM_013042920.1"/>
</dbReference>
<sequence>MSLSEGYQFFLYLNDGSRRYGYALKNGEIKLQRKHYPISDLVGHRYGTVFEVQGKHLVPVNEPLIPVDVADVDVNDENDNRELVDDIKHQTLQQEDIERMRKEGVSGHAILQELASSSVTFDGKTDFSKKKYLKKKSEKYILRCMLVEANAQTVCEQQYMKNPVKLNYLRFDTLAYMLSLANIHPGQKVMVFDDCMGIVVGSIMERLGGYGLVFAVNNHDNRIPCYDCVNRLNFNVVCDQNDYQIDKENKYEEPSFAPEPRDLTLADYTANIRNTLLIWHLSDLLQIRPIDHASQPVRDDSPLPLPLPLPAPRTIHLPTKMFHTRTDLPMVHKDGTALRDAELIAIYKKRLDRLLRERWQPTLDEQREMLRRGVNSLVVASNNPLEEVPLLLPYLQPSGVLVVYSQYQALLAELFAGLKRSGQWVDISMSENFMRKYQVLPMRTHPYMNMFNNSGFVLTATRVLNPNSPMESKDMAGIRTGATMASTLRRKKLKLM</sequence>
<keyword evidence="5" id="KW-0539">Nucleus</keyword>
<name>D8M8D7_BLAHO</name>
<dbReference type="InterPro" id="IPR017423">
    <property type="entry name" value="TRM6"/>
</dbReference>
<dbReference type="GO" id="GO:0031515">
    <property type="term" value="C:tRNA (m1A) methyltransferase complex"/>
    <property type="evidence" value="ECO:0007669"/>
    <property type="project" value="InterPro"/>
</dbReference>
<organism evidence="7">
    <name type="scientific">Blastocystis hominis</name>
    <dbReference type="NCBI Taxonomy" id="12968"/>
    <lineage>
        <taxon>Eukaryota</taxon>
        <taxon>Sar</taxon>
        <taxon>Stramenopiles</taxon>
        <taxon>Bigyra</taxon>
        <taxon>Opalozoa</taxon>
        <taxon>Opalinata</taxon>
        <taxon>Blastocystidae</taxon>
        <taxon>Blastocystis</taxon>
    </lineage>
</organism>
<dbReference type="EMBL" id="FN668683">
    <property type="protein sequence ID" value="CBK24326.2"/>
    <property type="molecule type" value="Genomic_DNA"/>
</dbReference>
<proteinExistence type="inferred from homology"/>
<evidence type="ECO:0000256" key="5">
    <source>
        <dbReference type="ARBA" id="ARBA00023242"/>
    </source>
</evidence>
<dbReference type="AlphaFoldDB" id="D8M8D7"/>
<dbReference type="InterPro" id="IPR029063">
    <property type="entry name" value="SAM-dependent_MTases_sf"/>
</dbReference>
<dbReference type="Proteomes" id="UP000008312">
    <property type="component" value="Unassembled WGS sequence"/>
</dbReference>
<dbReference type="GO" id="GO:0030488">
    <property type="term" value="P:tRNA methylation"/>
    <property type="evidence" value="ECO:0007669"/>
    <property type="project" value="InterPro"/>
</dbReference>
<dbReference type="PANTHER" id="PTHR12945:SF0">
    <property type="entry name" value="TRNA (ADENINE(58)-N(1))-METHYLTRANSFERASE NON-CATALYTIC SUBUNIT TRM6"/>
    <property type="match status" value="1"/>
</dbReference>
<reference evidence="7" key="1">
    <citation type="submission" date="2010-02" db="EMBL/GenBank/DDBJ databases">
        <title>Sequencing and annotation of the Blastocystis hominis genome.</title>
        <authorList>
            <person name="Wincker P."/>
        </authorList>
    </citation>
    <scope>NUCLEOTIDE SEQUENCE</scope>
    <source>
        <strain evidence="7">Singapore isolate B</strain>
    </source>
</reference>
<accession>D8M8D7</accession>
<keyword evidence="4" id="KW-0819">tRNA processing</keyword>
<comment type="subcellular location">
    <subcellularLocation>
        <location evidence="1">Nucleus</location>
    </subcellularLocation>
</comment>
<gene>
    <name evidence="7" type="ORF">GSBLH_T00004077001</name>
</gene>
<keyword evidence="8" id="KW-1185">Reference proteome</keyword>
<comment type="similarity">
    <text evidence="2">Belongs to the TRM6/GCD10 family.</text>
</comment>
<evidence type="ECO:0000256" key="4">
    <source>
        <dbReference type="ARBA" id="ARBA00022694"/>
    </source>
</evidence>
<protein>
    <recommendedName>
        <fullName evidence="3">tRNA (adenine(58)-N(1))-methyltransferase non-catalytic subunit TRM6</fullName>
    </recommendedName>
    <alternativeName>
        <fullName evidence="6">tRNA(m1A58)-methyltransferase subunit TRM6</fullName>
    </alternativeName>
</protein>
<evidence type="ECO:0000256" key="2">
    <source>
        <dbReference type="ARBA" id="ARBA00008320"/>
    </source>
</evidence>
<dbReference type="PANTHER" id="PTHR12945">
    <property type="entry name" value="TRANSLATION INITIATION FACTOR EIF3-RELATED"/>
    <property type="match status" value="1"/>
</dbReference>
<evidence type="ECO:0000313" key="8">
    <source>
        <dbReference type="Proteomes" id="UP000008312"/>
    </source>
</evidence>
<evidence type="ECO:0000256" key="1">
    <source>
        <dbReference type="ARBA" id="ARBA00004123"/>
    </source>
</evidence>
<evidence type="ECO:0000256" key="6">
    <source>
        <dbReference type="ARBA" id="ARBA00032319"/>
    </source>
</evidence>
<dbReference type="Pfam" id="PF04189">
    <property type="entry name" value="Gcd10p"/>
    <property type="match status" value="1"/>
</dbReference>
<dbReference type="OMA" id="TRCRPYQ"/>
<evidence type="ECO:0000256" key="3">
    <source>
        <dbReference type="ARBA" id="ARBA00021704"/>
    </source>
</evidence>
<dbReference type="GeneID" id="24921122"/>
<dbReference type="InParanoid" id="D8M8D7"/>